<dbReference type="EMBL" id="CP158299">
    <property type="protein sequence ID" value="XBV86330.1"/>
    <property type="molecule type" value="Genomic_DNA"/>
</dbReference>
<dbReference type="PROSITE" id="PS51257">
    <property type="entry name" value="PROKAR_LIPOPROTEIN"/>
    <property type="match status" value="1"/>
</dbReference>
<dbReference type="InterPro" id="IPR011050">
    <property type="entry name" value="Pectin_lyase_fold/virulence"/>
</dbReference>
<sequence>MKHITPTTPAASSMNRTALFGLATLLTLTLAACGNNARTTAATATLNPTDTAALPATEAAATEAAQRAFVYGGQDVSWTATPAAITALSLSSGTNAVSSQAWTAATSGWGPIEKNKSNAGSKAGDGKTLALNGKTYTTGLGTHSNSSVLYDLGGKCATFTSDIGVDDEVGSLGSVVFQVYADGTKLYDSGTMTGSSATKTVSVSVAGKRELKLVVTDAGDNNYYDHADWAGATLTGCSVDTTNGTPTTTPAPAPAPTPAPTVSGPLVITKGGTYTGNWQSNDPSVPVITIKTSEPVIIENSTLRGRGNLVAGFRNRVTLRNNKGYGLNPNVAGRIMGRFANLEEAYNITIENNYFEHGTGIYLRSFYGDPSKGEGIRIRNNQLRDIDGRQSDGAEGYNGKRTIVQAVLFNSIQRVANVDISWNEIINAPYHSYTEENMNFYLSSGTAASPYLIHDNYIQGAYNADPATNATYPGGGILLGDGQASDPSLMGHARVYNNQIVATTNHGLGIAGGVDNQIYNNRVISSGRLPDGRPIAAQNVGLYVWDPYKLGQKTPAMFANNVMRDNFVMWTKVKSDGTTTTNPWWVPDCGLNNTVCTGNVSGGTATLDTEKQEYQRWLSKLTAANVNVGPQ</sequence>
<dbReference type="Pfam" id="PF08305">
    <property type="entry name" value="NPCBM"/>
    <property type="match status" value="1"/>
</dbReference>
<feature type="chain" id="PRO_5043324897" evidence="2">
    <location>
        <begin position="38"/>
        <end position="631"/>
    </location>
</feature>
<dbReference type="InterPro" id="IPR008979">
    <property type="entry name" value="Galactose-bd-like_sf"/>
</dbReference>
<dbReference type="InterPro" id="IPR006626">
    <property type="entry name" value="PbH1"/>
</dbReference>
<evidence type="ECO:0000256" key="2">
    <source>
        <dbReference type="SAM" id="SignalP"/>
    </source>
</evidence>
<keyword evidence="2" id="KW-0732">Signal</keyword>
<dbReference type="InterPro" id="IPR013222">
    <property type="entry name" value="Glyco_hyd_98_carb-bd"/>
</dbReference>
<dbReference type="Gene3D" id="2.60.120.1060">
    <property type="entry name" value="NPCBM/NEW2 domain"/>
    <property type="match status" value="1"/>
</dbReference>
<reference evidence="4" key="1">
    <citation type="submission" date="2024-06" db="EMBL/GenBank/DDBJ databases">
        <title>Draft Genome Sequence of Deinococcus sonorensis Type Strain KR-87, a Biofilm Producing Representative of the Genus Deinococcus.</title>
        <authorList>
            <person name="Boren L.S."/>
            <person name="Grosso R.A."/>
            <person name="Hugenberg-Cox A.N."/>
            <person name="Hill J.T.E."/>
            <person name="Albert C.M."/>
            <person name="Tuohy J.M."/>
        </authorList>
    </citation>
    <scope>NUCLEOTIDE SEQUENCE</scope>
    <source>
        <strain evidence="4">KR-87</strain>
    </source>
</reference>
<name>A0AAU7UD57_9DEIO</name>
<dbReference type="SMART" id="SM00710">
    <property type="entry name" value="PbH1"/>
    <property type="match status" value="6"/>
</dbReference>
<gene>
    <name evidence="4" type="ORF">ABOD76_08465</name>
</gene>
<dbReference type="AlphaFoldDB" id="A0AAU7UD57"/>
<feature type="compositionally biased region" description="Pro residues" evidence="1">
    <location>
        <begin position="249"/>
        <end position="259"/>
    </location>
</feature>
<evidence type="ECO:0000259" key="3">
    <source>
        <dbReference type="SMART" id="SM00776"/>
    </source>
</evidence>
<feature type="signal peptide" evidence="2">
    <location>
        <begin position="1"/>
        <end position="37"/>
    </location>
</feature>
<organism evidence="4">
    <name type="scientific">Deinococcus sonorensis KR-87</name>
    <dbReference type="NCBI Taxonomy" id="694439"/>
    <lineage>
        <taxon>Bacteria</taxon>
        <taxon>Thermotogati</taxon>
        <taxon>Deinococcota</taxon>
        <taxon>Deinococci</taxon>
        <taxon>Deinococcales</taxon>
        <taxon>Deinococcaceae</taxon>
        <taxon>Deinococcus</taxon>
    </lineage>
</organism>
<feature type="domain" description="Glycosyl hydrolase family 98 putative carbohydrate-binding module" evidence="3">
    <location>
        <begin position="91"/>
        <end position="236"/>
    </location>
</feature>
<proteinExistence type="predicted"/>
<accession>A0AAU7UD57</accession>
<dbReference type="SUPFAM" id="SSF49785">
    <property type="entry name" value="Galactose-binding domain-like"/>
    <property type="match status" value="1"/>
</dbReference>
<evidence type="ECO:0000256" key="1">
    <source>
        <dbReference type="SAM" id="MobiDB-lite"/>
    </source>
</evidence>
<protein>
    <submittedName>
        <fullName evidence="4">NPCBM/NEW2 domain-containing protein</fullName>
    </submittedName>
</protein>
<evidence type="ECO:0000313" key="4">
    <source>
        <dbReference type="EMBL" id="XBV86330.1"/>
    </source>
</evidence>
<dbReference type="RefSeq" id="WP_350244397.1">
    <property type="nucleotide sequence ID" value="NZ_CP158299.1"/>
</dbReference>
<dbReference type="InterPro" id="IPR038637">
    <property type="entry name" value="NPCBM_sf"/>
</dbReference>
<dbReference type="KEGG" id="dsc:ABOD76_08465"/>
<feature type="region of interest" description="Disordered" evidence="1">
    <location>
        <begin position="242"/>
        <end position="263"/>
    </location>
</feature>
<dbReference type="SUPFAM" id="SSF51126">
    <property type="entry name" value="Pectin lyase-like"/>
    <property type="match status" value="1"/>
</dbReference>
<dbReference type="SMART" id="SM00776">
    <property type="entry name" value="NPCBM"/>
    <property type="match status" value="1"/>
</dbReference>